<evidence type="ECO:0000256" key="4">
    <source>
        <dbReference type="ARBA" id="ARBA00023239"/>
    </source>
</evidence>
<dbReference type="GO" id="GO:0006099">
    <property type="term" value="P:tricarboxylic acid cycle"/>
    <property type="evidence" value="ECO:0007669"/>
    <property type="project" value="UniProtKB-UniRule"/>
</dbReference>
<evidence type="ECO:0000256" key="1">
    <source>
        <dbReference type="ARBA" id="ARBA00001494"/>
    </source>
</evidence>
<dbReference type="Pfam" id="PF10415">
    <property type="entry name" value="FumaraseC_C"/>
    <property type="match status" value="1"/>
</dbReference>
<keyword evidence="3 5" id="KW-0816">Tricarboxylic acid cycle</keyword>
<feature type="active site" description="Proton donor/acceptor" evidence="5">
    <location>
        <position position="187"/>
    </location>
</feature>
<reference evidence="8" key="1">
    <citation type="submission" date="2021-05" db="EMBL/GenBank/DDBJ databases">
        <title>Novel Bacillus species.</title>
        <authorList>
            <person name="Liu G."/>
        </authorList>
    </citation>
    <scope>NUCLEOTIDE SEQUENCE</scope>
    <source>
        <strain evidence="8 10">FJAT-50051</strain>
    </source>
</reference>
<proteinExistence type="inferred from homology"/>
<dbReference type="RefSeq" id="WP_213141330.1">
    <property type="nucleotide sequence ID" value="NZ_JAGYPE020000008.1"/>
</dbReference>
<dbReference type="FunFam" id="1.10.40.30:FF:000002">
    <property type="entry name" value="Fumarate hydratase class II"/>
    <property type="match status" value="1"/>
</dbReference>
<dbReference type="Gene3D" id="1.10.40.30">
    <property type="entry name" value="Fumarase/aspartase (C-terminal domain)"/>
    <property type="match status" value="1"/>
</dbReference>
<comment type="catalytic activity">
    <reaction evidence="5">
        <text>(S)-malate = fumarate + H2O</text>
        <dbReference type="Rhea" id="RHEA:12460"/>
        <dbReference type="ChEBI" id="CHEBI:15377"/>
        <dbReference type="ChEBI" id="CHEBI:15589"/>
        <dbReference type="ChEBI" id="CHEBI:29806"/>
        <dbReference type="EC" id="4.2.1.2"/>
    </reaction>
</comment>
<organism evidence="8">
    <name type="scientific">Neobacillus citreus</name>
    <dbReference type="NCBI Taxonomy" id="2833578"/>
    <lineage>
        <taxon>Bacteria</taxon>
        <taxon>Bacillati</taxon>
        <taxon>Bacillota</taxon>
        <taxon>Bacilli</taxon>
        <taxon>Bacillales</taxon>
        <taxon>Bacillaceae</taxon>
        <taxon>Neobacillus</taxon>
    </lineage>
</organism>
<comment type="miscellaneous">
    <text evidence="5">There are 2 substrate-binding sites: the catalytic A site, and the non-catalytic B site that may play a role in the transfer of substrate or product between the active site and the solvent. Alternatively, the B site may bind allosteric effectors.</text>
</comment>
<dbReference type="FunFam" id="1.10.275.10:FF:000001">
    <property type="entry name" value="Fumarate hydratase, mitochondrial"/>
    <property type="match status" value="1"/>
</dbReference>
<comment type="caution">
    <text evidence="8">The sequence shown here is derived from an EMBL/GenBank/DDBJ whole genome shotgun (WGS) entry which is preliminary data.</text>
</comment>
<dbReference type="AlphaFoldDB" id="A0A942SWT5"/>
<keyword evidence="5" id="KW-0963">Cytoplasm</keyword>
<feature type="binding site" evidence="5">
    <location>
        <position position="186"/>
    </location>
    <ligand>
        <name>substrate</name>
    </ligand>
</feature>
<dbReference type="InterPro" id="IPR018951">
    <property type="entry name" value="Fumarase_C_C"/>
</dbReference>
<dbReference type="PANTHER" id="PTHR11444">
    <property type="entry name" value="ASPARTATEAMMONIA/ARGININOSUCCINATE/ADENYLOSUCCINATE LYASE"/>
    <property type="match status" value="1"/>
</dbReference>
<comment type="similarity">
    <text evidence="2 5">Belongs to the class-II fumarase/aspartase family. Fumarase subfamily.</text>
</comment>
<dbReference type="FunFam" id="1.20.200.10:FF:000001">
    <property type="entry name" value="Fumarate hydratase, mitochondrial"/>
    <property type="match status" value="1"/>
</dbReference>
<feature type="binding site" evidence="5">
    <location>
        <begin position="323"/>
        <end position="325"/>
    </location>
    <ligand>
        <name>substrate</name>
    </ligand>
</feature>
<dbReference type="GO" id="GO:0006106">
    <property type="term" value="P:fumarate metabolic process"/>
    <property type="evidence" value="ECO:0007669"/>
    <property type="project" value="InterPro"/>
</dbReference>
<dbReference type="GO" id="GO:0004333">
    <property type="term" value="F:fumarate hydratase activity"/>
    <property type="evidence" value="ECO:0007669"/>
    <property type="project" value="UniProtKB-UniRule"/>
</dbReference>
<feature type="active site" evidence="5">
    <location>
        <position position="317"/>
    </location>
</feature>
<feature type="binding site" evidence="5">
    <location>
        <position position="318"/>
    </location>
    <ligand>
        <name>substrate</name>
    </ligand>
</feature>
<dbReference type="InterPro" id="IPR024083">
    <property type="entry name" value="Fumarase/histidase_N"/>
</dbReference>
<dbReference type="EMBL" id="JAGYPE010000001">
    <property type="protein sequence ID" value="MBS4181226.1"/>
    <property type="molecule type" value="Genomic_DNA"/>
</dbReference>
<evidence type="ECO:0000256" key="2">
    <source>
        <dbReference type="ARBA" id="ARBA00009084"/>
    </source>
</evidence>
<feature type="domain" description="Fumarate lyase N-terminal" evidence="6">
    <location>
        <begin position="12"/>
        <end position="341"/>
    </location>
</feature>
<dbReference type="GO" id="GO:0008797">
    <property type="term" value="F:aspartate ammonia-lyase activity"/>
    <property type="evidence" value="ECO:0007669"/>
    <property type="project" value="UniProtKB-EC"/>
</dbReference>
<keyword evidence="4 5" id="KW-0456">Lyase</keyword>
<name>A0A942SWT5_9BACI</name>
<comment type="function">
    <text evidence="5">Involved in the TCA cycle. Catalyzes the stereospecific interconversion of fumarate to L-malate.</text>
</comment>
<comment type="subunit">
    <text evidence="5">Homotetramer.</text>
</comment>
<dbReference type="PRINTS" id="PR00149">
    <property type="entry name" value="FUMRATELYASE"/>
</dbReference>
<keyword evidence="10" id="KW-1185">Reference proteome</keyword>
<comment type="catalytic activity">
    <reaction evidence="1">
        <text>L-aspartate = fumarate + NH4(+)</text>
        <dbReference type="Rhea" id="RHEA:16601"/>
        <dbReference type="ChEBI" id="CHEBI:28938"/>
        <dbReference type="ChEBI" id="CHEBI:29806"/>
        <dbReference type="ChEBI" id="CHEBI:29991"/>
        <dbReference type="EC" id="4.3.1.1"/>
    </reaction>
</comment>
<feature type="binding site" evidence="5">
    <location>
        <begin position="138"/>
        <end position="140"/>
    </location>
    <ligand>
        <name>substrate</name>
    </ligand>
</feature>
<dbReference type="SUPFAM" id="SSF48557">
    <property type="entry name" value="L-aspartase-like"/>
    <property type="match status" value="1"/>
</dbReference>
<protein>
    <recommendedName>
        <fullName evidence="5">Fumarate hydratase class II</fullName>
        <shortName evidence="5">Fumarase C</shortName>
        <ecNumber evidence="5">4.2.1.2</ecNumber>
    </recommendedName>
    <alternativeName>
        <fullName evidence="5">Aerobic fumarase</fullName>
    </alternativeName>
    <alternativeName>
        <fullName evidence="5">Iron-independent fumarase</fullName>
    </alternativeName>
</protein>
<dbReference type="Pfam" id="PF00206">
    <property type="entry name" value="Lyase_1"/>
    <property type="match status" value="1"/>
</dbReference>
<gene>
    <name evidence="5 8" type="primary">fumC</name>
    <name evidence="9" type="ORF">KHB02_007115</name>
    <name evidence="8" type="ORF">KHB02_07405</name>
</gene>
<evidence type="ECO:0000313" key="9">
    <source>
        <dbReference type="EMBL" id="MCH6265298.1"/>
    </source>
</evidence>
<feature type="site" description="Important for catalytic activity" evidence="5">
    <location>
        <position position="330"/>
    </location>
</feature>
<sequence length="459" mass="50674">MVKFRIEHDTLGEVRVPEDKFWGAQTQRSKENFKIGMEKMPLELVYGLVYIKQAAAIVNHQLGKLSEDKMNAIKKVSEDILAGQHDEHFPLAVWQTGSGTQSNMNVNEVIANRANEWLKSQNSTEKIHPNDDVNMSQSSNDTFPTAMHIAAFIKITENLIPAIQELKNTLIEKEKAFVNIVKIGRTHLQDATPLTLGQEISGWRYMLENNERMITEACQHLLQLAIGGTAVGTGINASPEFGAKVAEELHKLTGFPFQTSENKFHALTSHDEIVYVHGALKALAADLMKIANDVRWLASGPRSGIGELTIPANEPGSSIMPGKVNPTQSEALTMVACQIFGNDACIGFAASQGNFELNVFKPVIIYNLIQSIRLLTDSIRSFNVNCAVGIEANEEAIKEHVGRSLMLVTALNPYIGYEKAAAIAKLAFKENSTLKEAAIKTGYLTAEQFDEWIKPEKMV</sequence>
<dbReference type="GO" id="GO:0005737">
    <property type="term" value="C:cytoplasm"/>
    <property type="evidence" value="ECO:0007669"/>
    <property type="project" value="UniProtKB-SubCell"/>
</dbReference>
<dbReference type="Proteomes" id="UP000677265">
    <property type="component" value="Unassembled WGS sequence"/>
</dbReference>
<evidence type="ECO:0000256" key="3">
    <source>
        <dbReference type="ARBA" id="ARBA00022532"/>
    </source>
</evidence>
<accession>A0A942SWT5</accession>
<dbReference type="Gene3D" id="1.10.275.10">
    <property type="entry name" value="Fumarase/aspartase (N-terminal domain)"/>
    <property type="match status" value="1"/>
</dbReference>
<comment type="subcellular location">
    <subcellularLocation>
        <location evidence="5">Cytoplasm</location>
    </subcellularLocation>
</comment>
<comment type="pathway">
    <text evidence="5">Carbohydrate metabolism; tricarboxylic acid cycle; (S)-malate from fumarate: step 1/1.</text>
</comment>
<evidence type="ECO:0000259" key="6">
    <source>
        <dbReference type="Pfam" id="PF00206"/>
    </source>
</evidence>
<dbReference type="InterPro" id="IPR022761">
    <property type="entry name" value="Fumarate_lyase_N"/>
</dbReference>
<dbReference type="InterPro" id="IPR008948">
    <property type="entry name" value="L-Aspartase-like"/>
</dbReference>
<dbReference type="EC" id="4.2.1.2" evidence="5"/>
<evidence type="ECO:0000259" key="7">
    <source>
        <dbReference type="Pfam" id="PF10415"/>
    </source>
</evidence>
<evidence type="ECO:0000313" key="8">
    <source>
        <dbReference type="EMBL" id="MBS4181226.1"/>
    </source>
</evidence>
<dbReference type="HAMAP" id="MF_00743">
    <property type="entry name" value="FumaraseC"/>
    <property type="match status" value="1"/>
</dbReference>
<dbReference type="GO" id="GO:0006108">
    <property type="term" value="P:malate metabolic process"/>
    <property type="evidence" value="ECO:0007669"/>
    <property type="project" value="TreeGrafter"/>
</dbReference>
<evidence type="ECO:0000256" key="5">
    <source>
        <dbReference type="HAMAP-Rule" id="MF_00743"/>
    </source>
</evidence>
<feature type="domain" description="Fumarase C C-terminal" evidence="7">
    <location>
        <begin position="407"/>
        <end position="459"/>
    </location>
</feature>
<dbReference type="InterPro" id="IPR005677">
    <property type="entry name" value="Fum_hydII"/>
</dbReference>
<dbReference type="Gene3D" id="1.20.200.10">
    <property type="entry name" value="Fumarase/aspartase (Central domain)"/>
    <property type="match status" value="1"/>
</dbReference>
<dbReference type="NCBIfam" id="TIGR00979">
    <property type="entry name" value="fumC_II"/>
    <property type="match status" value="1"/>
</dbReference>
<dbReference type="CDD" id="cd01362">
    <property type="entry name" value="Fumarase_classII"/>
    <property type="match status" value="1"/>
</dbReference>
<dbReference type="PANTHER" id="PTHR11444:SF1">
    <property type="entry name" value="FUMARATE HYDRATASE, MITOCHONDRIAL"/>
    <property type="match status" value="1"/>
</dbReference>
<evidence type="ECO:0000313" key="10">
    <source>
        <dbReference type="Proteomes" id="UP000677265"/>
    </source>
</evidence>
<dbReference type="PROSITE" id="PS00163">
    <property type="entry name" value="FUMARATE_LYASES"/>
    <property type="match status" value="1"/>
</dbReference>
<dbReference type="NCBIfam" id="NF008909">
    <property type="entry name" value="PRK12273.1"/>
    <property type="match status" value="1"/>
</dbReference>
<feature type="binding site" evidence="5">
    <location>
        <begin position="98"/>
        <end position="100"/>
    </location>
    <ligand>
        <name>substrate</name>
    </ligand>
</feature>
<dbReference type="InterPro" id="IPR020557">
    <property type="entry name" value="Fumarate_lyase_CS"/>
</dbReference>
<dbReference type="EMBL" id="JAGYPE020000008">
    <property type="protein sequence ID" value="MCH6265298.1"/>
    <property type="molecule type" value="Genomic_DNA"/>
</dbReference>
<dbReference type="InterPro" id="IPR000362">
    <property type="entry name" value="Fumarate_lyase_fam"/>
</dbReference>
<feature type="binding site" description="in site B" evidence="5">
    <location>
        <begin position="128"/>
        <end position="131"/>
    </location>
    <ligand>
        <name>substrate</name>
    </ligand>
</feature>